<keyword evidence="1" id="KW-0812">Transmembrane</keyword>
<proteinExistence type="predicted"/>
<evidence type="ECO:0000259" key="2">
    <source>
        <dbReference type="Pfam" id="PF12729"/>
    </source>
</evidence>
<dbReference type="InterPro" id="IPR024478">
    <property type="entry name" value="HlyB_4HB_MCP"/>
</dbReference>
<sequence>MRLANIKIGRRLTIGFTLLLILVLLTGVISIFNLAKFNRNIIHVVSEDYPITVNANKIVDSFNQIIMTQQYVLLSNDAAGLQSQINHIIDLRNEIGKRYDFLASASLDPSSSQVLKELILVRKKFYRLQ</sequence>
<evidence type="ECO:0000313" key="3">
    <source>
        <dbReference type="EMBL" id="XBS69539.1"/>
    </source>
</evidence>
<dbReference type="AlphaFoldDB" id="A0AAU7Q938"/>
<evidence type="ECO:0000256" key="1">
    <source>
        <dbReference type="SAM" id="Phobius"/>
    </source>
</evidence>
<dbReference type="Pfam" id="PF12729">
    <property type="entry name" value="4HB_MCP_1"/>
    <property type="match status" value="1"/>
</dbReference>
<keyword evidence="1" id="KW-1133">Transmembrane helix</keyword>
<gene>
    <name evidence="3" type="ORF">ABK905_24760</name>
</gene>
<organism evidence="3">
    <name type="scientific">Acerihabitans sp. KWT182</name>
    <dbReference type="NCBI Taxonomy" id="3157919"/>
    <lineage>
        <taxon>Bacteria</taxon>
        <taxon>Pseudomonadati</taxon>
        <taxon>Pseudomonadota</taxon>
        <taxon>Gammaproteobacteria</taxon>
        <taxon>Enterobacterales</taxon>
        <taxon>Pectobacteriaceae</taxon>
        <taxon>Acerihabitans</taxon>
    </lineage>
</organism>
<dbReference type="EMBL" id="CP157947">
    <property type="protein sequence ID" value="XBS69539.1"/>
    <property type="molecule type" value="Genomic_DNA"/>
</dbReference>
<accession>A0AAU7Q938</accession>
<keyword evidence="1" id="KW-0472">Membrane</keyword>
<name>A0AAU7Q938_9GAMM</name>
<reference evidence="3" key="1">
    <citation type="submission" date="2024-06" db="EMBL/GenBank/DDBJ databases">
        <authorList>
            <person name="Coelho C."/>
            <person name="Bento M."/>
            <person name="Garcia E."/>
            <person name="Camelo A."/>
            <person name="Brandao I."/>
            <person name="Espirito Santo C."/>
            <person name="Trovao J."/>
            <person name="Verissimo A."/>
            <person name="Costa J."/>
            <person name="Tiago I."/>
        </authorList>
    </citation>
    <scope>NUCLEOTIDE SEQUENCE</scope>
    <source>
        <strain evidence="3">KWT182</strain>
    </source>
</reference>
<protein>
    <submittedName>
        <fullName evidence="3">MCP four helix bundle domain-containing protein</fullName>
    </submittedName>
</protein>
<feature type="transmembrane region" description="Helical" evidence="1">
    <location>
        <begin position="12"/>
        <end position="35"/>
    </location>
</feature>
<feature type="domain" description="Chemotaxis methyl-accepting receptor HlyB-like 4HB MCP" evidence="2">
    <location>
        <begin position="5"/>
        <end position="118"/>
    </location>
</feature>